<feature type="transmembrane region" description="Helical" evidence="2">
    <location>
        <begin position="12"/>
        <end position="36"/>
    </location>
</feature>
<feature type="transmembrane region" description="Helical" evidence="2">
    <location>
        <begin position="491"/>
        <end position="512"/>
    </location>
</feature>
<keyword evidence="2" id="KW-0472">Membrane</keyword>
<dbReference type="Pfam" id="PF03929">
    <property type="entry name" value="PepSY_TM"/>
    <property type="match status" value="1"/>
</dbReference>
<name>A0ABU5V6Y4_9GAMM</name>
<comment type="caution">
    <text evidence="3">The sequence shown here is derived from an EMBL/GenBank/DDBJ whole genome shotgun (WGS) entry which is preliminary data.</text>
</comment>
<evidence type="ECO:0000313" key="3">
    <source>
        <dbReference type="EMBL" id="MEA5668982.1"/>
    </source>
</evidence>
<sequence length="539" mass="59800">MKNGFRQSMAWLHTWTGLLVGWLLLLIFMAGTASYYREEISRWMRPELPRSTVSSDVAAANAVRFLQRKAPQAESWTVTLPDARNPAMRMFWRNPESMATPPAEGQTRRRRGGGRFGDATVDPNTGQEVSARETRGGDFFYRLHFDLHYIPVIWARYIVGFCAMFMLVAIITGVITHKKIFTDFFTFRPQKGLRSWLDFHNVSAVMALPYHAMITYTGIVTLMFLYLPWGVKAAYPDDPDAFFSEAFARMADVEGPAEGRAPPLPIQQLLDSARKEWNGAEVAGFTVHRPGADNSVVDVLQRDGHRLSIDTPSLRYDALTGVRLEGSPAPGGATQTRGVMYGLHLARFADWGLRALFFVSGLIGCLMVASGVVLWAVKERPKHAKSGRTGFGLRLVDALNIGAVAGLPIAFAAYFWGNRLLPVELAERSAAEANVFFYAWGAALLAAFIWPKRMMWAWQLYVGAAMFALIPLVNALTTHAHLGVTLLQGDWPLAGVDLFMLVFGVVLAYCGWRMQHWQPPLSAAEKKRRQQAAAAGAGA</sequence>
<keyword evidence="2" id="KW-1133">Transmembrane helix</keyword>
<dbReference type="Proteomes" id="UP001301653">
    <property type="component" value="Unassembled WGS sequence"/>
</dbReference>
<feature type="transmembrane region" description="Helical" evidence="2">
    <location>
        <begin position="196"/>
        <end position="229"/>
    </location>
</feature>
<evidence type="ECO:0000256" key="2">
    <source>
        <dbReference type="SAM" id="Phobius"/>
    </source>
</evidence>
<accession>A0ABU5V6Y4</accession>
<evidence type="ECO:0000256" key="1">
    <source>
        <dbReference type="SAM" id="MobiDB-lite"/>
    </source>
</evidence>
<evidence type="ECO:0000313" key="4">
    <source>
        <dbReference type="Proteomes" id="UP001301653"/>
    </source>
</evidence>
<keyword evidence="4" id="KW-1185">Reference proteome</keyword>
<protein>
    <submittedName>
        <fullName evidence="3">PepSY-associated TM helix domain-containing protein</fullName>
    </submittedName>
</protein>
<dbReference type="RefSeq" id="WP_323439391.1">
    <property type="nucleotide sequence ID" value="NZ_JAYFUH010000249.1"/>
</dbReference>
<proteinExistence type="predicted"/>
<dbReference type="PANTHER" id="PTHR34219:SF4">
    <property type="entry name" value="PEPSY DOMAIN-CONTAINING PROTEIN"/>
    <property type="match status" value="1"/>
</dbReference>
<feature type="transmembrane region" description="Helical" evidence="2">
    <location>
        <begin position="355"/>
        <end position="377"/>
    </location>
</feature>
<feature type="transmembrane region" description="Helical" evidence="2">
    <location>
        <begin position="435"/>
        <end position="451"/>
    </location>
</feature>
<gene>
    <name evidence="3" type="ORF">VA603_15660</name>
</gene>
<reference evidence="3 4" key="1">
    <citation type="submission" date="2023-12" db="EMBL/GenBank/DDBJ databases">
        <title>Stenotrophomonas guangdongensis sp. nov., isolated from wilted pepper plants (Capsicum annuum).</title>
        <authorList>
            <person name="Qiu M."/>
            <person name="Li Y."/>
            <person name="Liu Q."/>
            <person name="Zhang X."/>
            <person name="Huang Y."/>
            <person name="Guo R."/>
            <person name="Hu M."/>
            <person name="Zhou J."/>
            <person name="Zhou X."/>
        </authorList>
    </citation>
    <scope>NUCLEOTIDE SEQUENCE [LARGE SCALE GENOMIC DNA]</scope>
    <source>
        <strain evidence="3 4">MH1</strain>
    </source>
</reference>
<dbReference type="EMBL" id="JAYFUH010000249">
    <property type="protein sequence ID" value="MEA5668982.1"/>
    <property type="molecule type" value="Genomic_DNA"/>
</dbReference>
<keyword evidence="2" id="KW-0812">Transmembrane</keyword>
<organism evidence="3 4">
    <name type="scientific">Stenotrophomonas capsici</name>
    <dbReference type="NCBI Taxonomy" id="3110230"/>
    <lineage>
        <taxon>Bacteria</taxon>
        <taxon>Pseudomonadati</taxon>
        <taxon>Pseudomonadota</taxon>
        <taxon>Gammaproteobacteria</taxon>
        <taxon>Lysobacterales</taxon>
        <taxon>Lysobacteraceae</taxon>
        <taxon>Stenotrophomonas</taxon>
    </lineage>
</organism>
<dbReference type="InterPro" id="IPR005625">
    <property type="entry name" value="PepSY-ass_TM"/>
</dbReference>
<dbReference type="PANTHER" id="PTHR34219">
    <property type="entry name" value="IRON-REGULATED INNER MEMBRANE PROTEIN-RELATED"/>
    <property type="match status" value="1"/>
</dbReference>
<feature type="transmembrane region" description="Helical" evidence="2">
    <location>
        <begin position="153"/>
        <end position="175"/>
    </location>
</feature>
<feature type="transmembrane region" description="Helical" evidence="2">
    <location>
        <begin position="398"/>
        <end position="415"/>
    </location>
</feature>
<feature type="transmembrane region" description="Helical" evidence="2">
    <location>
        <begin position="458"/>
        <end position="479"/>
    </location>
</feature>
<feature type="region of interest" description="Disordered" evidence="1">
    <location>
        <begin position="98"/>
        <end position="125"/>
    </location>
</feature>